<reference evidence="1 2" key="1">
    <citation type="submission" date="2014-06" db="EMBL/GenBank/DDBJ databases">
        <title>Whole Genome Sequences of Three Symbiotic Endozoicomonas Bacteria.</title>
        <authorList>
            <person name="Neave M.J."/>
            <person name="Apprill A."/>
            <person name="Voolstra C.R."/>
        </authorList>
    </citation>
    <scope>NUCLEOTIDE SEQUENCE [LARGE SCALE GENOMIC DNA]</scope>
    <source>
        <strain evidence="1 2">DSM 25634</strain>
    </source>
</reference>
<protein>
    <submittedName>
        <fullName evidence="1">Uncharacterized protein</fullName>
    </submittedName>
</protein>
<dbReference type="EMBL" id="JOKH01000001">
    <property type="protein sequence ID" value="KEQ19487.1"/>
    <property type="molecule type" value="Genomic_DNA"/>
</dbReference>
<keyword evidence="2" id="KW-1185">Reference proteome</keyword>
<gene>
    <name evidence="1" type="ORF">GZ78_06030</name>
</gene>
<comment type="caution">
    <text evidence="1">The sequence shown here is derived from an EMBL/GenBank/DDBJ whole genome shotgun (WGS) entry which is preliminary data.</text>
</comment>
<organism evidence="1 2">
    <name type="scientific">Endozoicomonas numazuensis</name>
    <dbReference type="NCBI Taxonomy" id="1137799"/>
    <lineage>
        <taxon>Bacteria</taxon>
        <taxon>Pseudomonadati</taxon>
        <taxon>Pseudomonadota</taxon>
        <taxon>Gammaproteobacteria</taxon>
        <taxon>Oceanospirillales</taxon>
        <taxon>Endozoicomonadaceae</taxon>
        <taxon>Endozoicomonas</taxon>
    </lineage>
</organism>
<dbReference type="STRING" id="1137799.GZ78_06030"/>
<dbReference type="Proteomes" id="UP000028073">
    <property type="component" value="Unassembled WGS sequence"/>
</dbReference>
<accession>A0A081NM14</accession>
<sequence length="239" mass="27801">MAFKIEKTRIYQKLLTIGQSSPLVWFQGRKLVKLRSTVTRRQTFSQRLKRSSVIRKLGRKLQWVKPRLFKALGLVARKRKAIDRRSRQHLKDTLVAAIRQKTDEFIQAVFKLRECTGKGSELNGKSNSLEDFVSEVGRHWQDASKTPQFIAYLQQQLRDPASKINRLEASLKECFELMMAQRDINPNQMMTLTSARALLSELAYQTFSDRSAFDHWCQASRESDKEMMLEINKALASLY</sequence>
<evidence type="ECO:0000313" key="2">
    <source>
        <dbReference type="Proteomes" id="UP000028073"/>
    </source>
</evidence>
<dbReference type="AlphaFoldDB" id="A0A081NM14"/>
<proteinExistence type="predicted"/>
<evidence type="ECO:0000313" key="1">
    <source>
        <dbReference type="EMBL" id="KEQ19487.1"/>
    </source>
</evidence>
<dbReference type="OrthoDB" id="9829290at2"/>
<dbReference type="RefSeq" id="WP_034833359.1">
    <property type="nucleotide sequence ID" value="NZ_JOKH01000001.1"/>
</dbReference>
<name>A0A081NM14_9GAMM</name>